<dbReference type="EMBL" id="JACCAE010000001">
    <property type="protein sequence ID" value="NYF98610.1"/>
    <property type="molecule type" value="Genomic_DNA"/>
</dbReference>
<organism evidence="1 2">
    <name type="scientific">Janibacter cremeus</name>
    <dbReference type="NCBI Taxonomy" id="1285192"/>
    <lineage>
        <taxon>Bacteria</taxon>
        <taxon>Bacillati</taxon>
        <taxon>Actinomycetota</taxon>
        <taxon>Actinomycetes</taxon>
        <taxon>Micrococcales</taxon>
        <taxon>Intrasporangiaceae</taxon>
        <taxon>Janibacter</taxon>
    </lineage>
</organism>
<evidence type="ECO:0000313" key="2">
    <source>
        <dbReference type="Proteomes" id="UP000554054"/>
    </source>
</evidence>
<reference evidence="1 2" key="1">
    <citation type="submission" date="2020-07" db="EMBL/GenBank/DDBJ databases">
        <title>Sequencing the genomes of 1000 actinobacteria strains.</title>
        <authorList>
            <person name="Klenk H.-P."/>
        </authorList>
    </citation>
    <scope>NUCLEOTIDE SEQUENCE [LARGE SCALE GENOMIC DNA]</scope>
    <source>
        <strain evidence="1 2">DSM 26154</strain>
    </source>
</reference>
<keyword evidence="2" id="KW-1185">Reference proteome</keyword>
<evidence type="ECO:0000313" key="1">
    <source>
        <dbReference type="EMBL" id="NYF98610.1"/>
    </source>
</evidence>
<accession>A0A852VT59</accession>
<dbReference type="RefSeq" id="WP_185991398.1">
    <property type="nucleotide sequence ID" value="NZ_JACCAE010000001.1"/>
</dbReference>
<gene>
    <name evidence="1" type="ORF">BJY20_002002</name>
</gene>
<dbReference type="Proteomes" id="UP000554054">
    <property type="component" value="Unassembled WGS sequence"/>
</dbReference>
<name>A0A852VT59_9MICO</name>
<comment type="caution">
    <text evidence="1">The sequence shown here is derived from an EMBL/GenBank/DDBJ whole genome shotgun (WGS) entry which is preliminary data.</text>
</comment>
<sequence length="135" mass="14866">MAERPRRWPAAVGGAIAAAFTLLLLAAVIFVAETVLLGGTTRQWCEESPTFEVGGKVATRCVRERVDTNLVASDVHDIEFFLTFDVPPPSTRFQPEPWPLAESDVEITFTDGEVTVGNARSMSSTYPDEVYEDTR</sequence>
<proteinExistence type="predicted"/>
<evidence type="ECO:0008006" key="3">
    <source>
        <dbReference type="Google" id="ProtNLM"/>
    </source>
</evidence>
<protein>
    <recommendedName>
        <fullName evidence="3">DUF4307 domain-containing protein</fullName>
    </recommendedName>
</protein>
<dbReference type="AlphaFoldDB" id="A0A852VT59"/>